<organism evidence="3 4">
    <name type="scientific">Pseudomonas vancouverensis</name>
    <dbReference type="NCBI Taxonomy" id="95300"/>
    <lineage>
        <taxon>Bacteria</taxon>
        <taxon>Pseudomonadati</taxon>
        <taxon>Pseudomonadota</taxon>
        <taxon>Gammaproteobacteria</taxon>
        <taxon>Pseudomonadales</taxon>
        <taxon>Pseudomonadaceae</taxon>
        <taxon>Pseudomonas</taxon>
    </lineage>
</organism>
<dbReference type="Gene3D" id="2.180.10.10">
    <property type="entry name" value="RHS repeat-associated core"/>
    <property type="match status" value="1"/>
</dbReference>
<evidence type="ECO:0000256" key="1">
    <source>
        <dbReference type="SAM" id="MobiDB-lite"/>
    </source>
</evidence>
<keyword evidence="2" id="KW-0812">Transmembrane</keyword>
<dbReference type="RefSeq" id="WP_093220280.1">
    <property type="nucleotide sequence ID" value="NZ_LT629803.1"/>
</dbReference>
<comment type="caution">
    <text evidence="3">The sequence shown here is derived from an EMBL/GenBank/DDBJ whole genome shotgun (WGS) entry which is preliminary data.</text>
</comment>
<feature type="transmembrane region" description="Helical" evidence="2">
    <location>
        <begin position="195"/>
        <end position="213"/>
    </location>
</feature>
<dbReference type="OrthoDB" id="5905222at2"/>
<proteinExistence type="predicted"/>
<dbReference type="EMBL" id="RRZK01000023">
    <property type="protein sequence ID" value="TDB60471.1"/>
    <property type="molecule type" value="Genomic_DNA"/>
</dbReference>
<reference evidence="4" key="1">
    <citation type="journal article" date="2019" name="bioRxiv">
        <title>Bacterially produced spermidine induces plant systemic susceptibility to pathogens.</title>
        <authorList>
            <person name="Melnyk R.A."/>
            <person name="Beskrovnaya P.A."/>
            <person name="Liu Z."/>
            <person name="Song Y."/>
            <person name="Haney C.H."/>
        </authorList>
    </citation>
    <scope>NUCLEOTIDE SEQUENCE [LARGE SCALE GENOMIC DNA]</scope>
    <source>
        <strain evidence="4">Dha-51</strain>
    </source>
</reference>
<evidence type="ECO:0000313" key="4">
    <source>
        <dbReference type="Proteomes" id="UP000295254"/>
    </source>
</evidence>
<gene>
    <name evidence="3" type="ORF">EIY72_16645</name>
</gene>
<dbReference type="PANTHER" id="PTHR32305">
    <property type="match status" value="1"/>
</dbReference>
<dbReference type="STRING" id="95300.SAMN05216558_2024"/>
<dbReference type="NCBIfam" id="TIGR03696">
    <property type="entry name" value="Rhs_assc_core"/>
    <property type="match status" value="1"/>
</dbReference>
<keyword evidence="4" id="KW-1185">Reference proteome</keyword>
<keyword evidence="2" id="KW-0472">Membrane</keyword>
<dbReference type="InterPro" id="IPR022385">
    <property type="entry name" value="Rhs_assc_core"/>
</dbReference>
<evidence type="ECO:0000313" key="3">
    <source>
        <dbReference type="EMBL" id="TDB60471.1"/>
    </source>
</evidence>
<dbReference type="AlphaFoldDB" id="A0A1H2NDV3"/>
<protein>
    <submittedName>
        <fullName evidence="3">RHS repeat-associated core domain-containing protein</fullName>
    </submittedName>
</protein>
<keyword evidence="2" id="KW-1133">Transmembrane helix</keyword>
<name>A0A1H2NDV3_PSEVA</name>
<sequence length="367" mass="39207">MSTYSRTTLLSSYQYDALDRLAQLSPAAADKLQRFYCKSRLATEVQGAVRRSIIQHDDLPVAQQSRQNDRLDTALLATNQQRSVLYAGSATQTQSGTYTPYGHPSPANGLLGLPGFNGERRDPLTGHYHLGNGYRQFNPVLMRFNSPDSWSPFGEGGLNTYAYCLGDPVNRSDPNGHFGQFLIAVVKPYVLSRKFLFFSGLAVGTTTLGVGVVTGDKNVIIAGTLVLAGLTVVTIGSAFSASASSAGIAPSLGRGPSLTPSLGRRPSLAPSIGNRRSLSPALGSGDIDPPPPYSLVPPRHGEQPPDYASLVFDSRPTHPIPHQPKPTSVENIELAMIRSGSPPITRQRSDSIRSTGASSRRNSSSFA</sequence>
<feature type="region of interest" description="Disordered" evidence="1">
    <location>
        <begin position="245"/>
        <end position="367"/>
    </location>
</feature>
<accession>A0A1H2NDV3</accession>
<dbReference type="Proteomes" id="UP000295254">
    <property type="component" value="Unassembled WGS sequence"/>
</dbReference>
<feature type="transmembrane region" description="Helical" evidence="2">
    <location>
        <begin position="219"/>
        <end position="239"/>
    </location>
</feature>
<dbReference type="InterPro" id="IPR050708">
    <property type="entry name" value="T6SS_VgrG/RHS"/>
</dbReference>
<dbReference type="PANTHER" id="PTHR32305:SF15">
    <property type="entry name" value="PROTEIN RHSA-RELATED"/>
    <property type="match status" value="1"/>
</dbReference>
<evidence type="ECO:0000256" key="2">
    <source>
        <dbReference type="SAM" id="Phobius"/>
    </source>
</evidence>
<feature type="compositionally biased region" description="Low complexity" evidence="1">
    <location>
        <begin position="353"/>
        <end position="367"/>
    </location>
</feature>
<dbReference type="SUPFAM" id="SSF56399">
    <property type="entry name" value="ADP-ribosylation"/>
    <property type="match status" value="1"/>
</dbReference>